<keyword evidence="6 11" id="KW-0735">Signal-anchor</keyword>
<gene>
    <name evidence="12" type="ORF">MCOR_37996</name>
</gene>
<comment type="subcellular location">
    <subcellularLocation>
        <location evidence="1 11">Golgi apparatus membrane</location>
        <topology evidence="1 11">Single-pass type II membrane protein</topology>
    </subcellularLocation>
</comment>
<sequence>MGTPKVPTMHHLQHEAKPLKCKITTPDDPSHHTESPIDTKYIVSLQVQSVMRKHRTSPKVILKASITSVLAITIGFIVLYTFLLRYFPPTVPYHSSHKSRIKLIPKFGGSSKLAAMENHYYSLKWNISEILGNTPGNICKIGIEFLILIVSAPKNVQNRQIIRETWCNPVLYKHSQNAWQCLFLIGKVDSSDLHDSLQEEFKSFRDIISGSYTDSYRNLTLKVMQGFHWASRYCPAKFILKTDDDCFVHTHNLYNIIIHHQDAYSLYMGHVQSDPYQRKVIRDQDSRWHVLKEEYEEETYPPYVSGVGYLLSADVVKKVVNISQYIKIIPNEDAYMGILAQEVNIPPTISARFQLASTGWSMCNYIGKCLIKLSKLYMNVKILRNLHGTNTLQLRNSRTLVHVRKKQHWFCIHLYSLQLLHKDCQ</sequence>
<dbReference type="PANTHER" id="PTHR11214:SF376">
    <property type="entry name" value="HEXOSYLTRANSFERASE"/>
    <property type="match status" value="1"/>
</dbReference>
<evidence type="ECO:0000256" key="7">
    <source>
        <dbReference type="ARBA" id="ARBA00022989"/>
    </source>
</evidence>
<evidence type="ECO:0000256" key="10">
    <source>
        <dbReference type="ARBA" id="ARBA00023180"/>
    </source>
</evidence>
<dbReference type="EC" id="2.4.1.-" evidence="11"/>
<keyword evidence="7 11" id="KW-1133">Transmembrane helix</keyword>
<keyword evidence="3 11" id="KW-0328">Glycosyltransferase</keyword>
<evidence type="ECO:0000256" key="4">
    <source>
        <dbReference type="ARBA" id="ARBA00022679"/>
    </source>
</evidence>
<evidence type="ECO:0000256" key="1">
    <source>
        <dbReference type="ARBA" id="ARBA00004323"/>
    </source>
</evidence>
<dbReference type="FunFam" id="3.90.550.50:FF:000001">
    <property type="entry name" value="Hexosyltransferase"/>
    <property type="match status" value="1"/>
</dbReference>
<feature type="transmembrane region" description="Helical" evidence="11">
    <location>
        <begin position="60"/>
        <end position="83"/>
    </location>
</feature>
<evidence type="ECO:0000256" key="5">
    <source>
        <dbReference type="ARBA" id="ARBA00022692"/>
    </source>
</evidence>
<organism evidence="12 13">
    <name type="scientific">Mytilus coruscus</name>
    <name type="common">Sea mussel</name>
    <dbReference type="NCBI Taxonomy" id="42192"/>
    <lineage>
        <taxon>Eukaryota</taxon>
        <taxon>Metazoa</taxon>
        <taxon>Spiralia</taxon>
        <taxon>Lophotrochozoa</taxon>
        <taxon>Mollusca</taxon>
        <taxon>Bivalvia</taxon>
        <taxon>Autobranchia</taxon>
        <taxon>Pteriomorphia</taxon>
        <taxon>Mytilida</taxon>
        <taxon>Mytiloidea</taxon>
        <taxon>Mytilidae</taxon>
        <taxon>Mytilinae</taxon>
        <taxon>Mytilus</taxon>
    </lineage>
</organism>
<evidence type="ECO:0000313" key="12">
    <source>
        <dbReference type="EMBL" id="CAC5404183.1"/>
    </source>
</evidence>
<keyword evidence="8 11" id="KW-0333">Golgi apparatus</keyword>
<evidence type="ECO:0000313" key="13">
    <source>
        <dbReference type="Proteomes" id="UP000507470"/>
    </source>
</evidence>
<dbReference type="Gene3D" id="3.90.550.50">
    <property type="match status" value="1"/>
</dbReference>
<keyword evidence="9 11" id="KW-0472">Membrane</keyword>
<evidence type="ECO:0000256" key="2">
    <source>
        <dbReference type="ARBA" id="ARBA00008661"/>
    </source>
</evidence>
<evidence type="ECO:0000256" key="8">
    <source>
        <dbReference type="ARBA" id="ARBA00023034"/>
    </source>
</evidence>
<keyword evidence="4 12" id="KW-0808">Transferase</keyword>
<evidence type="ECO:0000256" key="9">
    <source>
        <dbReference type="ARBA" id="ARBA00023136"/>
    </source>
</evidence>
<dbReference type="GO" id="GO:0008499">
    <property type="term" value="F:N-acetyl-beta-D-glucosaminide beta-(1,3)-galactosyltransferase activity"/>
    <property type="evidence" value="ECO:0007669"/>
    <property type="project" value="TreeGrafter"/>
</dbReference>
<dbReference type="OrthoDB" id="2139606at2759"/>
<comment type="similarity">
    <text evidence="2 11">Belongs to the glycosyltransferase 31 family.</text>
</comment>
<dbReference type="GO" id="GO:0006493">
    <property type="term" value="P:protein O-linked glycosylation"/>
    <property type="evidence" value="ECO:0007669"/>
    <property type="project" value="TreeGrafter"/>
</dbReference>
<keyword evidence="13" id="KW-1185">Reference proteome</keyword>
<reference evidence="12 13" key="1">
    <citation type="submission" date="2020-06" db="EMBL/GenBank/DDBJ databases">
        <authorList>
            <person name="Li R."/>
            <person name="Bekaert M."/>
        </authorList>
    </citation>
    <scope>NUCLEOTIDE SEQUENCE [LARGE SCALE GENOMIC DNA]</scope>
    <source>
        <strain evidence="13">wild</strain>
    </source>
</reference>
<dbReference type="EMBL" id="CACVKT020006919">
    <property type="protein sequence ID" value="CAC5404183.1"/>
    <property type="molecule type" value="Genomic_DNA"/>
</dbReference>
<dbReference type="AlphaFoldDB" id="A0A6J8D625"/>
<dbReference type="Proteomes" id="UP000507470">
    <property type="component" value="Unassembled WGS sequence"/>
</dbReference>
<evidence type="ECO:0000256" key="6">
    <source>
        <dbReference type="ARBA" id="ARBA00022968"/>
    </source>
</evidence>
<dbReference type="PANTHER" id="PTHR11214">
    <property type="entry name" value="BETA-1,3-N-ACETYLGLUCOSAMINYLTRANSFERASE"/>
    <property type="match status" value="1"/>
</dbReference>
<evidence type="ECO:0000256" key="11">
    <source>
        <dbReference type="RuleBase" id="RU363063"/>
    </source>
</evidence>
<protein>
    <recommendedName>
        <fullName evidence="11">Hexosyltransferase</fullName>
        <ecNumber evidence="11">2.4.1.-</ecNumber>
    </recommendedName>
</protein>
<keyword evidence="10" id="KW-0325">Glycoprotein</keyword>
<name>A0A6J8D625_MYTCO</name>
<keyword evidence="5 11" id="KW-0812">Transmembrane</keyword>
<proteinExistence type="inferred from homology"/>
<dbReference type="GO" id="GO:0000139">
    <property type="term" value="C:Golgi membrane"/>
    <property type="evidence" value="ECO:0007669"/>
    <property type="project" value="UniProtKB-SubCell"/>
</dbReference>
<accession>A0A6J8D625</accession>
<dbReference type="InterPro" id="IPR002659">
    <property type="entry name" value="Glyco_trans_31"/>
</dbReference>
<evidence type="ECO:0000256" key="3">
    <source>
        <dbReference type="ARBA" id="ARBA00022676"/>
    </source>
</evidence>
<dbReference type="Pfam" id="PF01762">
    <property type="entry name" value="Galactosyl_T"/>
    <property type="match status" value="1"/>
</dbReference>